<evidence type="ECO:0000256" key="4">
    <source>
        <dbReference type="SAM" id="MobiDB-lite"/>
    </source>
</evidence>
<dbReference type="NCBIfam" id="TIGR00229">
    <property type="entry name" value="sensory_box"/>
    <property type="match status" value="1"/>
</dbReference>
<gene>
    <name evidence="9" type="primary">tap_8</name>
    <name evidence="9" type="ORF">ACWI_10730</name>
</gene>
<dbReference type="RefSeq" id="WP_070370416.1">
    <property type="nucleotide sequence ID" value="NZ_LKEU01000021.1"/>
</dbReference>
<keyword evidence="5" id="KW-1133">Transmembrane helix</keyword>
<feature type="domain" description="Methyl-accepting transducer" evidence="6">
    <location>
        <begin position="672"/>
        <end position="901"/>
    </location>
</feature>
<sequence length="960" mass="103446">MKWFYNMKIRTKLLAGFMLVTAIVGIVGYVGISNIKALDASSSKLYEHVTLPTSASGDMGIEFGKINSYIRDMIISDDPAIIAENADKIATSREQITQLSESFEQNILDEEMQQLYQQFIDSRQVYATELEAVMALAGQNQDEEALARIATTGALGIASQAEQDALEELHDMTVEDGQELSEANHNQTNNVVTTMTALMVIGVLMALSLGFFLSIAISRMLKKAEYMIKEMRLGHLGERLNMNSRDEIGQMAMAMDGLADDLQKVVIATMNQISEGDVSATLEAKDDRDEVSPALIKTIATIRDLITESTFLSQAAVEGRLDTRGTADSFMGGFREIISGVNAMMDSLVGYIDVMPNPVLIINNNFEILYMNDSGAQTAGLSKKEVLGQPCYRLFKTSDCHSENCACTRAMRTGSAATSETDAHPNGLDLDISYTGLPITDHSGKIIGAMEFITDLTAIRTEERRMIKISDYQQKQTQKLVTELTKLSQGNTDIIIDLAACDADTQTTYNTFQIISDAVSQCVASIKALVQDVGMLAQAGTAGNLNTRADISKHQGDFAQIVDGVNATLDAVVAPIQEASATLTELARGNLSAGMVGTYQGDYTIIKDNMNQTVDFLKRYISEITTTLEDIGRGNLDQHITTDYLGDFQAIKTALNDITSNLSATISDINIAASQVEIGSQQISDGGQALSQGTTEQASAIQQLTASIEEVAAETKKNAINANDANDLALQVRSNAEVSNDQMDKMVAAMVDINDSSKSISKIIKVIDDIAFQTNILALNAAVEAARAGQHGKGFAVVAEEVRSLAARSAEAAKETTGLIEGSIDRVNAGTKIADQTAESLNEILTQIQKVTDLVGSIAQASNDQATEIAQINRGIEQVSEVVQTNSATAEESAAASEELSGQAEMLKQMVAAFKIKDSNTSRSSTLHSCETETVIQPVKTTRSPSSEITINLDDDNDKY</sequence>
<dbReference type="PROSITE" id="PS50885">
    <property type="entry name" value="HAMP"/>
    <property type="match status" value="2"/>
</dbReference>
<evidence type="ECO:0000259" key="7">
    <source>
        <dbReference type="PROSITE" id="PS50112"/>
    </source>
</evidence>
<dbReference type="SMART" id="SM00304">
    <property type="entry name" value="HAMP"/>
    <property type="match status" value="4"/>
</dbReference>
<comment type="similarity">
    <text evidence="2">Belongs to the methyl-accepting chemotaxis (MCP) protein family.</text>
</comment>
<dbReference type="OrthoDB" id="9765776at2"/>
<dbReference type="SUPFAM" id="SSF55785">
    <property type="entry name" value="PYP-like sensor domain (PAS domain)"/>
    <property type="match status" value="1"/>
</dbReference>
<evidence type="ECO:0000256" key="5">
    <source>
        <dbReference type="SAM" id="Phobius"/>
    </source>
</evidence>
<dbReference type="GO" id="GO:0005886">
    <property type="term" value="C:plasma membrane"/>
    <property type="evidence" value="ECO:0007669"/>
    <property type="project" value="TreeGrafter"/>
</dbReference>
<dbReference type="PROSITE" id="PS50112">
    <property type="entry name" value="PAS"/>
    <property type="match status" value="1"/>
</dbReference>
<dbReference type="InterPro" id="IPR004089">
    <property type="entry name" value="MCPsignal_dom"/>
</dbReference>
<evidence type="ECO:0000256" key="2">
    <source>
        <dbReference type="ARBA" id="ARBA00029447"/>
    </source>
</evidence>
<dbReference type="Gene3D" id="3.30.450.20">
    <property type="entry name" value="PAS domain"/>
    <property type="match status" value="1"/>
</dbReference>
<protein>
    <submittedName>
        <fullName evidence="9">Methyl-accepting chemotaxis protein IV</fullName>
    </submittedName>
</protein>
<keyword evidence="3" id="KW-0807">Transducer</keyword>
<keyword evidence="5" id="KW-0812">Transmembrane</keyword>
<accession>A0A1F2PJG7</accession>
<dbReference type="CDD" id="cd00130">
    <property type="entry name" value="PAS"/>
    <property type="match status" value="1"/>
</dbReference>
<feature type="domain" description="HAMP" evidence="8">
    <location>
        <begin position="228"/>
        <end position="267"/>
    </location>
</feature>
<dbReference type="Pfam" id="PF18947">
    <property type="entry name" value="HAMP_2"/>
    <property type="match status" value="2"/>
</dbReference>
<feature type="region of interest" description="Disordered" evidence="4">
    <location>
        <begin position="938"/>
        <end position="960"/>
    </location>
</feature>
<dbReference type="CDD" id="cd06225">
    <property type="entry name" value="HAMP"/>
    <property type="match status" value="1"/>
</dbReference>
<dbReference type="Gene3D" id="1.10.287.950">
    <property type="entry name" value="Methyl-accepting chemotaxis protein"/>
    <property type="match status" value="1"/>
</dbReference>
<dbReference type="PANTHER" id="PTHR43531:SF11">
    <property type="entry name" value="METHYL-ACCEPTING CHEMOTAXIS PROTEIN 3"/>
    <property type="match status" value="1"/>
</dbReference>
<dbReference type="GO" id="GO:0006935">
    <property type="term" value="P:chemotaxis"/>
    <property type="evidence" value="ECO:0007669"/>
    <property type="project" value="UniProtKB-KW"/>
</dbReference>
<dbReference type="EMBL" id="LKEU01000021">
    <property type="protein sequence ID" value="OFV71457.1"/>
    <property type="molecule type" value="Genomic_DNA"/>
</dbReference>
<dbReference type="InterPro" id="IPR024478">
    <property type="entry name" value="HlyB_4HB_MCP"/>
</dbReference>
<comment type="caution">
    <text evidence="9">The sequence shown here is derived from an EMBL/GenBank/DDBJ whole genome shotgun (WGS) entry which is preliminary data.</text>
</comment>
<dbReference type="GO" id="GO:0004888">
    <property type="term" value="F:transmembrane signaling receptor activity"/>
    <property type="evidence" value="ECO:0007669"/>
    <property type="project" value="TreeGrafter"/>
</dbReference>
<evidence type="ECO:0000313" key="9">
    <source>
        <dbReference type="EMBL" id="OFV71457.1"/>
    </source>
</evidence>
<evidence type="ECO:0000256" key="3">
    <source>
        <dbReference type="PROSITE-ProRule" id="PRU00284"/>
    </source>
</evidence>
<keyword evidence="5" id="KW-0472">Membrane</keyword>
<dbReference type="SMART" id="SM00283">
    <property type="entry name" value="MA"/>
    <property type="match status" value="1"/>
</dbReference>
<dbReference type="InterPro" id="IPR035965">
    <property type="entry name" value="PAS-like_dom_sf"/>
</dbReference>
<dbReference type="Gene3D" id="6.10.340.10">
    <property type="match status" value="1"/>
</dbReference>
<dbReference type="Pfam" id="PF12729">
    <property type="entry name" value="4HB_MCP_1"/>
    <property type="match status" value="1"/>
</dbReference>
<dbReference type="CDD" id="cd19411">
    <property type="entry name" value="MCP2201-like_sensor"/>
    <property type="match status" value="1"/>
</dbReference>
<evidence type="ECO:0000259" key="8">
    <source>
        <dbReference type="PROSITE" id="PS50885"/>
    </source>
</evidence>
<dbReference type="InterPro" id="IPR051310">
    <property type="entry name" value="MCP_chemotaxis"/>
</dbReference>
<dbReference type="InterPro" id="IPR000014">
    <property type="entry name" value="PAS"/>
</dbReference>
<dbReference type="Gene3D" id="1.20.120.1530">
    <property type="match status" value="2"/>
</dbReference>
<dbReference type="PANTHER" id="PTHR43531">
    <property type="entry name" value="PROTEIN ICFG"/>
    <property type="match status" value="1"/>
</dbReference>
<dbReference type="GO" id="GO:0007165">
    <property type="term" value="P:signal transduction"/>
    <property type="evidence" value="ECO:0007669"/>
    <property type="project" value="UniProtKB-KW"/>
</dbReference>
<evidence type="ECO:0000313" key="10">
    <source>
        <dbReference type="Proteomes" id="UP000176244"/>
    </source>
</evidence>
<organism evidence="9 10">
    <name type="scientific">Acetobacterium wieringae</name>
    <dbReference type="NCBI Taxonomy" id="52694"/>
    <lineage>
        <taxon>Bacteria</taxon>
        <taxon>Bacillati</taxon>
        <taxon>Bacillota</taxon>
        <taxon>Clostridia</taxon>
        <taxon>Eubacteriales</taxon>
        <taxon>Eubacteriaceae</taxon>
        <taxon>Acetobacterium</taxon>
    </lineage>
</organism>
<feature type="transmembrane region" description="Helical" evidence="5">
    <location>
        <begin position="12"/>
        <end position="32"/>
    </location>
</feature>
<dbReference type="FunFam" id="1.10.287.950:FF:000001">
    <property type="entry name" value="Methyl-accepting chemotaxis sensory transducer"/>
    <property type="match status" value="1"/>
</dbReference>
<feature type="domain" description="PAS" evidence="7">
    <location>
        <begin position="344"/>
        <end position="389"/>
    </location>
</feature>
<feature type="transmembrane region" description="Helical" evidence="5">
    <location>
        <begin position="195"/>
        <end position="217"/>
    </location>
</feature>
<proteinExistence type="inferred from homology"/>
<dbReference type="Pfam" id="PF00015">
    <property type="entry name" value="MCPsignal"/>
    <property type="match status" value="1"/>
</dbReference>
<evidence type="ECO:0000256" key="1">
    <source>
        <dbReference type="ARBA" id="ARBA00022500"/>
    </source>
</evidence>
<dbReference type="PROSITE" id="PS50111">
    <property type="entry name" value="CHEMOTAXIS_TRANSDUC_2"/>
    <property type="match status" value="1"/>
</dbReference>
<dbReference type="Proteomes" id="UP000176244">
    <property type="component" value="Unassembled WGS sequence"/>
</dbReference>
<dbReference type="Pfam" id="PF00672">
    <property type="entry name" value="HAMP"/>
    <property type="match status" value="1"/>
</dbReference>
<dbReference type="Pfam" id="PF08448">
    <property type="entry name" value="PAS_4"/>
    <property type="match status" value="1"/>
</dbReference>
<dbReference type="AlphaFoldDB" id="A0A1F2PJG7"/>
<keyword evidence="1" id="KW-0145">Chemotaxis</keyword>
<feature type="domain" description="HAMP" evidence="8">
    <location>
        <begin position="615"/>
        <end position="667"/>
    </location>
</feature>
<evidence type="ECO:0000259" key="6">
    <source>
        <dbReference type="PROSITE" id="PS50111"/>
    </source>
</evidence>
<feature type="compositionally biased region" description="Polar residues" evidence="4">
    <location>
        <begin position="938"/>
        <end position="950"/>
    </location>
</feature>
<dbReference type="CDD" id="cd11386">
    <property type="entry name" value="MCP_signal"/>
    <property type="match status" value="1"/>
</dbReference>
<dbReference type="SMART" id="SM00091">
    <property type="entry name" value="PAS"/>
    <property type="match status" value="1"/>
</dbReference>
<dbReference type="InterPro" id="IPR047347">
    <property type="entry name" value="YvaQ-like_sensor"/>
</dbReference>
<dbReference type="SUPFAM" id="SSF58104">
    <property type="entry name" value="Methyl-accepting chemotaxis protein (MCP) signaling domain"/>
    <property type="match status" value="1"/>
</dbReference>
<dbReference type="InterPro" id="IPR003660">
    <property type="entry name" value="HAMP_dom"/>
</dbReference>
<reference evidence="9 10" key="1">
    <citation type="submission" date="2015-09" db="EMBL/GenBank/DDBJ databases">
        <title>Genome sequence of Acetobacterium wieringae DSM 1911.</title>
        <authorList>
            <person name="Poehlein A."/>
            <person name="Bengelsdorf F.R."/>
            <person name="Schiel-Bengelsdorf B."/>
            <person name="Duerre P."/>
            <person name="Daniel R."/>
        </authorList>
    </citation>
    <scope>NUCLEOTIDE SEQUENCE [LARGE SCALE GENOMIC DNA]</scope>
    <source>
        <strain evidence="9 10">DSM 1911</strain>
    </source>
</reference>
<dbReference type="InterPro" id="IPR013656">
    <property type="entry name" value="PAS_4"/>
</dbReference>
<dbReference type="STRING" id="52694.ACWI_10730"/>
<name>A0A1F2PJG7_9FIRM</name>